<dbReference type="OrthoDB" id="1937145at2759"/>
<dbReference type="PANTHER" id="PTHR46929:SF33">
    <property type="entry name" value="L10-INTERACTING MYB DOMAIN-CONTAINING PROTEIN-LIKE ISOFORM X1"/>
    <property type="match status" value="1"/>
</dbReference>
<evidence type="ECO:0000259" key="1">
    <source>
        <dbReference type="Pfam" id="PF12776"/>
    </source>
</evidence>
<dbReference type="EMBL" id="JADFTS010000005">
    <property type="protein sequence ID" value="KAF9604287.1"/>
    <property type="molecule type" value="Genomic_DNA"/>
</dbReference>
<dbReference type="Proteomes" id="UP000631114">
    <property type="component" value="Unassembled WGS sequence"/>
</dbReference>
<dbReference type="Pfam" id="PF12776">
    <property type="entry name" value="Myb_DNA-bind_3"/>
    <property type="match status" value="1"/>
</dbReference>
<dbReference type="InterPro" id="IPR024752">
    <property type="entry name" value="Myb/SANT-like_dom"/>
</dbReference>
<dbReference type="PANTHER" id="PTHR46929">
    <property type="entry name" value="EXPRESSED PROTEIN"/>
    <property type="match status" value="1"/>
</dbReference>
<evidence type="ECO:0000313" key="3">
    <source>
        <dbReference type="Proteomes" id="UP000631114"/>
    </source>
</evidence>
<proteinExistence type="predicted"/>
<dbReference type="AlphaFoldDB" id="A0A835HU52"/>
<gene>
    <name evidence="2" type="ORF">IFM89_005613</name>
</gene>
<comment type="caution">
    <text evidence="2">The sequence shown here is derived from an EMBL/GenBank/DDBJ whole genome shotgun (WGS) entry which is preliminary data.</text>
</comment>
<reference evidence="2 3" key="1">
    <citation type="submission" date="2020-10" db="EMBL/GenBank/DDBJ databases">
        <title>The Coptis chinensis genome and diversification of protoberbering-type alkaloids.</title>
        <authorList>
            <person name="Wang B."/>
            <person name="Shu S."/>
            <person name="Song C."/>
            <person name="Liu Y."/>
        </authorList>
    </citation>
    <scope>NUCLEOTIDE SEQUENCE [LARGE SCALE GENOMIC DNA]</scope>
    <source>
        <strain evidence="2">HL-2020</strain>
        <tissue evidence="2">Leaf</tissue>
    </source>
</reference>
<feature type="domain" description="Myb/SANT-like" evidence="1">
    <location>
        <begin position="49"/>
        <end position="123"/>
    </location>
</feature>
<name>A0A835HU52_9MAGN</name>
<accession>A0A835HU52</accession>
<sequence>MVDMLHEMVTLDTASANGKQDSASENALDTLQTGVDAVDACSGSCSRTYWQQPMDSYFIELMLEQVHQGNQFDGTFRKHAWIHMTELFIAKFGYKYDRAVLKNCYKTLKRQYTTLKVLLDQKGWVHPDAKPYFTRPLPHFHLSVIFKDVTVDEGYSDSAYNVDEQNENKDDFYKFYEDFSQNLRIGID</sequence>
<organism evidence="2 3">
    <name type="scientific">Coptis chinensis</name>
    <dbReference type="NCBI Taxonomy" id="261450"/>
    <lineage>
        <taxon>Eukaryota</taxon>
        <taxon>Viridiplantae</taxon>
        <taxon>Streptophyta</taxon>
        <taxon>Embryophyta</taxon>
        <taxon>Tracheophyta</taxon>
        <taxon>Spermatophyta</taxon>
        <taxon>Magnoliopsida</taxon>
        <taxon>Ranunculales</taxon>
        <taxon>Ranunculaceae</taxon>
        <taxon>Coptidoideae</taxon>
        <taxon>Coptis</taxon>
    </lineage>
</organism>
<protein>
    <recommendedName>
        <fullName evidence="1">Myb/SANT-like domain-containing protein</fullName>
    </recommendedName>
</protein>
<evidence type="ECO:0000313" key="2">
    <source>
        <dbReference type="EMBL" id="KAF9604287.1"/>
    </source>
</evidence>
<keyword evidence="3" id="KW-1185">Reference proteome</keyword>